<dbReference type="GO" id="GO:0004865">
    <property type="term" value="F:protein serine/threonine phosphatase inhibitor activity"/>
    <property type="evidence" value="ECO:0007669"/>
    <property type="project" value="TreeGrafter"/>
</dbReference>
<accession>A0A0L0SEC4</accession>
<feature type="domain" description="CBS" evidence="5">
    <location>
        <begin position="285"/>
        <end position="346"/>
    </location>
</feature>
<dbReference type="VEuPathDB" id="FungiDB:AMAG_06102"/>
<dbReference type="GO" id="GO:0042149">
    <property type="term" value="P:cellular response to glucose starvation"/>
    <property type="evidence" value="ECO:0007669"/>
    <property type="project" value="TreeGrafter"/>
</dbReference>
<gene>
    <name evidence="6" type="ORF">AMAG_06102</name>
</gene>
<feature type="domain" description="CBS" evidence="5">
    <location>
        <begin position="204"/>
        <end position="269"/>
    </location>
</feature>
<proteinExistence type="predicted"/>
<feature type="domain" description="CBS" evidence="5">
    <location>
        <begin position="36"/>
        <end position="96"/>
    </location>
</feature>
<dbReference type="CDD" id="cd02205">
    <property type="entry name" value="CBS_pair_SF"/>
    <property type="match status" value="1"/>
</dbReference>
<evidence type="ECO:0000313" key="7">
    <source>
        <dbReference type="Proteomes" id="UP000054350"/>
    </source>
</evidence>
<organism evidence="6 7">
    <name type="scientific">Allomyces macrogynus (strain ATCC 38327)</name>
    <name type="common">Allomyces javanicus var. macrogynus</name>
    <dbReference type="NCBI Taxonomy" id="578462"/>
    <lineage>
        <taxon>Eukaryota</taxon>
        <taxon>Fungi</taxon>
        <taxon>Fungi incertae sedis</taxon>
        <taxon>Blastocladiomycota</taxon>
        <taxon>Blastocladiomycetes</taxon>
        <taxon>Blastocladiales</taxon>
        <taxon>Blastocladiaceae</taxon>
        <taxon>Allomyces</taxon>
    </lineage>
</organism>
<dbReference type="AlphaFoldDB" id="A0A0L0SEC4"/>
<dbReference type="InterPro" id="IPR050511">
    <property type="entry name" value="AMPK_gamma/SDS23_families"/>
</dbReference>
<dbReference type="SUPFAM" id="SSF54631">
    <property type="entry name" value="CBS-domain pair"/>
    <property type="match status" value="2"/>
</dbReference>
<dbReference type="eggNOG" id="KOG1764">
    <property type="taxonomic scope" value="Eukaryota"/>
</dbReference>
<name>A0A0L0SEC4_ALLM3</name>
<sequence>MSGLLFTPEQHAVLRAAWAKYSVADALKKQYRAPGTKPHVVTVSADVPVEVALDVLVRHNINAAPVYDASLPAFVGMVAMHDVIEYILAITTTRPSTSTVDSGVLADDELDETASTTAGTAGSDDVAPLALLEPEEGGVNGDQGAAAVDEGEVGTTASSDPVRRTRKWSFGSSTSTEPDGLALAEVMARLRDAHAVSVACIADLSERDAFMTLPATATLEQAMDIFSKGVHRIVITPADPSTPVTPATLVGILTQSDMIQFLSDHETDHPWNDLVHLRIEDLRLCEPKPIVHVKAFQPVVDVLHAMHEQRMSSVAVVDASGRLLGNISSSDVKHMMRHLRLGTLDMPCAQFVNQVKTKQMLENDGKDIVPVIQVGPSAPLAQVMRILLVMRVHRVWCTDQNPSSPQFQAPVSVVSMTDILRVLL</sequence>
<dbReference type="SMART" id="SM00116">
    <property type="entry name" value="CBS"/>
    <property type="match status" value="4"/>
</dbReference>
<dbReference type="STRING" id="578462.A0A0L0SEC4"/>
<dbReference type="PANTHER" id="PTHR13780:SF36">
    <property type="entry name" value="CBS DOMAIN-CONTAINING PROTEIN"/>
    <property type="match status" value="1"/>
</dbReference>
<reference evidence="6 7" key="1">
    <citation type="submission" date="2009-11" db="EMBL/GenBank/DDBJ databases">
        <title>Annotation of Allomyces macrogynus ATCC 38327.</title>
        <authorList>
            <consortium name="The Broad Institute Genome Sequencing Platform"/>
            <person name="Russ C."/>
            <person name="Cuomo C."/>
            <person name="Burger G."/>
            <person name="Gray M.W."/>
            <person name="Holland P.W.H."/>
            <person name="King N."/>
            <person name="Lang F.B.F."/>
            <person name="Roger A.J."/>
            <person name="Ruiz-Trillo I."/>
            <person name="Young S.K."/>
            <person name="Zeng Q."/>
            <person name="Gargeya S."/>
            <person name="Fitzgerald M."/>
            <person name="Haas B."/>
            <person name="Abouelleil A."/>
            <person name="Alvarado L."/>
            <person name="Arachchi H.M."/>
            <person name="Berlin A."/>
            <person name="Chapman S.B."/>
            <person name="Gearin G."/>
            <person name="Goldberg J."/>
            <person name="Griggs A."/>
            <person name="Gujja S."/>
            <person name="Hansen M."/>
            <person name="Heiman D."/>
            <person name="Howarth C."/>
            <person name="Larimer J."/>
            <person name="Lui A."/>
            <person name="MacDonald P.J.P."/>
            <person name="McCowen C."/>
            <person name="Montmayeur A."/>
            <person name="Murphy C."/>
            <person name="Neiman D."/>
            <person name="Pearson M."/>
            <person name="Priest M."/>
            <person name="Roberts A."/>
            <person name="Saif S."/>
            <person name="Shea T."/>
            <person name="Sisk P."/>
            <person name="Stolte C."/>
            <person name="Sykes S."/>
            <person name="Wortman J."/>
            <person name="Nusbaum C."/>
            <person name="Birren B."/>
        </authorList>
    </citation>
    <scope>NUCLEOTIDE SEQUENCE [LARGE SCALE GENOMIC DNA]</scope>
    <source>
        <strain evidence="6 7">ATCC 38327</strain>
    </source>
</reference>
<keyword evidence="7" id="KW-1185">Reference proteome</keyword>
<evidence type="ECO:0000256" key="3">
    <source>
        <dbReference type="PROSITE-ProRule" id="PRU00703"/>
    </source>
</evidence>
<dbReference type="OrthoDB" id="497541at2759"/>
<dbReference type="Gene3D" id="3.10.580.10">
    <property type="entry name" value="CBS-domain"/>
    <property type="match status" value="3"/>
</dbReference>
<dbReference type="Pfam" id="PF00571">
    <property type="entry name" value="CBS"/>
    <property type="match status" value="3"/>
</dbReference>
<dbReference type="InterPro" id="IPR046342">
    <property type="entry name" value="CBS_dom_sf"/>
</dbReference>
<evidence type="ECO:0000313" key="6">
    <source>
        <dbReference type="EMBL" id="KNE60740.1"/>
    </source>
</evidence>
<dbReference type="PROSITE" id="PS51371">
    <property type="entry name" value="CBS"/>
    <property type="match status" value="3"/>
</dbReference>
<dbReference type="EMBL" id="GG745336">
    <property type="protein sequence ID" value="KNE60740.1"/>
    <property type="molecule type" value="Genomic_DNA"/>
</dbReference>
<protein>
    <recommendedName>
        <fullName evidence="5">CBS domain-containing protein</fullName>
    </recommendedName>
</protein>
<dbReference type="InterPro" id="IPR000644">
    <property type="entry name" value="CBS_dom"/>
</dbReference>
<keyword evidence="1" id="KW-0677">Repeat</keyword>
<evidence type="ECO:0000259" key="5">
    <source>
        <dbReference type="PROSITE" id="PS51371"/>
    </source>
</evidence>
<evidence type="ECO:0000256" key="1">
    <source>
        <dbReference type="ARBA" id="ARBA00022737"/>
    </source>
</evidence>
<dbReference type="PANTHER" id="PTHR13780">
    <property type="entry name" value="AMP-ACTIVATED PROTEIN KINASE, GAMMA REGULATORY SUBUNIT"/>
    <property type="match status" value="1"/>
</dbReference>
<dbReference type="Proteomes" id="UP000054350">
    <property type="component" value="Unassembled WGS sequence"/>
</dbReference>
<keyword evidence="2 3" id="KW-0129">CBS domain</keyword>
<evidence type="ECO:0000256" key="2">
    <source>
        <dbReference type="ARBA" id="ARBA00023122"/>
    </source>
</evidence>
<feature type="region of interest" description="Disordered" evidence="4">
    <location>
        <begin position="151"/>
        <end position="176"/>
    </location>
</feature>
<evidence type="ECO:0000256" key="4">
    <source>
        <dbReference type="SAM" id="MobiDB-lite"/>
    </source>
</evidence>
<reference evidence="7" key="2">
    <citation type="submission" date="2009-11" db="EMBL/GenBank/DDBJ databases">
        <title>The Genome Sequence of Allomyces macrogynus strain ATCC 38327.</title>
        <authorList>
            <consortium name="The Broad Institute Genome Sequencing Platform"/>
            <person name="Russ C."/>
            <person name="Cuomo C."/>
            <person name="Shea T."/>
            <person name="Young S.K."/>
            <person name="Zeng Q."/>
            <person name="Koehrsen M."/>
            <person name="Haas B."/>
            <person name="Borodovsky M."/>
            <person name="Guigo R."/>
            <person name="Alvarado L."/>
            <person name="Berlin A."/>
            <person name="Borenstein D."/>
            <person name="Chen Z."/>
            <person name="Engels R."/>
            <person name="Freedman E."/>
            <person name="Gellesch M."/>
            <person name="Goldberg J."/>
            <person name="Griggs A."/>
            <person name="Gujja S."/>
            <person name="Heiman D."/>
            <person name="Hepburn T."/>
            <person name="Howarth C."/>
            <person name="Jen D."/>
            <person name="Larson L."/>
            <person name="Lewis B."/>
            <person name="Mehta T."/>
            <person name="Park D."/>
            <person name="Pearson M."/>
            <person name="Roberts A."/>
            <person name="Saif S."/>
            <person name="Shenoy N."/>
            <person name="Sisk P."/>
            <person name="Stolte C."/>
            <person name="Sykes S."/>
            <person name="Walk T."/>
            <person name="White J."/>
            <person name="Yandava C."/>
            <person name="Burger G."/>
            <person name="Gray M.W."/>
            <person name="Holland P.W.H."/>
            <person name="King N."/>
            <person name="Lang F.B.F."/>
            <person name="Roger A.J."/>
            <person name="Ruiz-Trillo I."/>
            <person name="Lander E."/>
            <person name="Nusbaum C."/>
        </authorList>
    </citation>
    <scope>NUCLEOTIDE SEQUENCE [LARGE SCALE GENOMIC DNA]</scope>
    <source>
        <strain evidence="7">ATCC 38327</strain>
    </source>
</reference>